<proteinExistence type="predicted"/>
<dbReference type="OrthoDB" id="6154889at2759"/>
<dbReference type="GeneID" id="111104604"/>
<organism evidence="3 4">
    <name type="scientific">Crassostrea virginica</name>
    <name type="common">Eastern oyster</name>
    <dbReference type="NCBI Taxonomy" id="6565"/>
    <lineage>
        <taxon>Eukaryota</taxon>
        <taxon>Metazoa</taxon>
        <taxon>Spiralia</taxon>
        <taxon>Lophotrochozoa</taxon>
        <taxon>Mollusca</taxon>
        <taxon>Bivalvia</taxon>
        <taxon>Autobranchia</taxon>
        <taxon>Pteriomorphia</taxon>
        <taxon>Ostreida</taxon>
        <taxon>Ostreoidea</taxon>
        <taxon>Ostreidae</taxon>
        <taxon>Crassostrea</taxon>
    </lineage>
</organism>
<evidence type="ECO:0000313" key="3">
    <source>
        <dbReference type="Proteomes" id="UP000694844"/>
    </source>
</evidence>
<reference evidence="4" key="1">
    <citation type="submission" date="2025-08" db="UniProtKB">
        <authorList>
            <consortium name="RefSeq"/>
        </authorList>
    </citation>
    <scope>IDENTIFICATION</scope>
    <source>
        <tissue evidence="4">Whole sample</tissue>
    </source>
</reference>
<sequence>MDTREKFSRAKLATLLVGTSMLQYLFGKRVDNFMFHRTLLEIGIYKFRPFLWNFMNLYDLCTRGVIKELQPTEGWMTCSINPHDVTLGDDIKRLHEILKLISALETNLYEYKSVHEKICRTLTDIIKRFSGSEGRDFTNVFRNIMDQSDHEGIVSDLDTILKENGHEYSILKKYDRTMNSPQPYTSSEPKKDKSSLRKESLTEKRMLTESSKDDSRNITKKGECYWKKTGKKEDKFSRDNRETECEQIANSIEEKENGIPKFVKWQIYFEFVPPPLNNFDYCMNKLSNIERSLQNIFPLNVSEAVLPRYMSFTFIHGNHMDLNHASMKLFDAEPEEKNTKDNDSGIVVVYLDSDTTFESLEIEIKNTEKLEIKQKSGYTFVAVHPKILLQDEDKLKRLLKPMLRRRVKILDANGKLSELYKKFSSVKAQAMKDIEKRIQSFKDRFESDEMLSTLEDRISKLKVENNQNEDRCEEKEKIMWSRSTLNRLKDQGLQGYTIENNLLILCFQRQSTEAKLTRSMLPEEICRKYRNIKIIENRHALFEFHHRVKGGDELHPRHNDSSYGTIGMFGAIIQSDGSSINCCISSPHVISSYQTAYILNATLQLGTCVWPPNAANNCINVEDISIIRLDQHDIQIERNVNGDVRLFDRDRHQLKDRKVYKFGATTLRTTGYIRNSEFILTIGNSVKVFLIEPEDDSDASSRFSKPGDSGAIVFTKFGENVVVLSMIFGGEVTLPGIARNNSIGVDLNEAIRRFTIKNPGQSIQLDTL</sequence>
<dbReference type="Proteomes" id="UP000694844">
    <property type="component" value="Chromosome 7"/>
</dbReference>
<feature type="compositionally biased region" description="Polar residues" evidence="2">
    <location>
        <begin position="177"/>
        <end position="187"/>
    </location>
</feature>
<evidence type="ECO:0000313" key="4">
    <source>
        <dbReference type="RefSeq" id="XP_022294338.1"/>
    </source>
</evidence>
<dbReference type="KEGG" id="cvn:111104604"/>
<protein>
    <submittedName>
        <fullName evidence="4">Uncharacterized protein LOC111104604</fullName>
    </submittedName>
</protein>
<name>A0A8B8AUH8_CRAVI</name>
<feature type="coiled-coil region" evidence="1">
    <location>
        <begin position="451"/>
        <end position="478"/>
    </location>
</feature>
<evidence type="ECO:0000256" key="2">
    <source>
        <dbReference type="SAM" id="MobiDB-lite"/>
    </source>
</evidence>
<dbReference type="RefSeq" id="XP_022294338.1">
    <property type="nucleotide sequence ID" value="XM_022438630.1"/>
</dbReference>
<accession>A0A8B8AUH8</accession>
<gene>
    <name evidence="4" type="primary">LOC111104604</name>
</gene>
<keyword evidence="3" id="KW-1185">Reference proteome</keyword>
<feature type="compositionally biased region" description="Basic and acidic residues" evidence="2">
    <location>
        <begin position="188"/>
        <end position="216"/>
    </location>
</feature>
<feature type="region of interest" description="Disordered" evidence="2">
    <location>
        <begin position="177"/>
        <end position="216"/>
    </location>
</feature>
<evidence type="ECO:0000256" key="1">
    <source>
        <dbReference type="SAM" id="Coils"/>
    </source>
</evidence>
<dbReference type="AlphaFoldDB" id="A0A8B8AUH8"/>
<keyword evidence="1" id="KW-0175">Coiled coil</keyword>